<dbReference type="RefSeq" id="WP_394383056.1">
    <property type="nucleotide sequence ID" value="NZ_JBIGIB010000002.1"/>
</dbReference>
<sequence>MPLHIAVILCTWNRAASLRVTLDSLRGQQIDGSTAVSFIVMDNNSNDDTRAVVEAARSDWPVGQLHYRFEGRQGKQFALNSGIDFARSLGCELLLFSDDDILFPPRWCQQAAGFFQDPHVMLIGGKTLLDWPPAGPPAWFHRNMAAILAGVDLGDRRLDPPDSTYAPAGSNMAARVGLFDQVGGFSEAHFRHMDYEFGQRCMKRGVYVTYEPDWVVRAPVDPQLLTRRYFRRWSLKAGISPWQDMQPGIRHLGWVPLWLYRQIVQDCLVWLVAPLRGESPDSRFLRELRIWRGWGTVASRWISRLRPSAYPAWVKARSQKRKDVY</sequence>
<evidence type="ECO:0000256" key="3">
    <source>
        <dbReference type="ARBA" id="ARBA00022676"/>
    </source>
</evidence>
<dbReference type="Proteomes" id="UP001606303">
    <property type="component" value="Unassembled WGS sequence"/>
</dbReference>
<name>A0ABW7GWT6_9BURK</name>
<dbReference type="Pfam" id="PF00535">
    <property type="entry name" value="Glycos_transf_2"/>
    <property type="match status" value="1"/>
</dbReference>
<dbReference type="SUPFAM" id="SSF53448">
    <property type="entry name" value="Nucleotide-diphospho-sugar transferases"/>
    <property type="match status" value="1"/>
</dbReference>
<keyword evidence="8" id="KW-1185">Reference proteome</keyword>
<gene>
    <name evidence="7" type="ORF">ACG01O_07420</name>
</gene>
<keyword evidence="3 7" id="KW-0328">Glycosyltransferase</keyword>
<comment type="subcellular location">
    <subcellularLocation>
        <location evidence="1">Cell membrane</location>
    </subcellularLocation>
</comment>
<comment type="caution">
    <text evidence="7">The sequence shown here is derived from an EMBL/GenBank/DDBJ whole genome shotgun (WGS) entry which is preliminary data.</text>
</comment>
<evidence type="ECO:0000313" key="7">
    <source>
        <dbReference type="EMBL" id="MFG6466428.1"/>
    </source>
</evidence>
<dbReference type="CDD" id="cd00761">
    <property type="entry name" value="Glyco_tranf_GTA_type"/>
    <property type="match status" value="1"/>
</dbReference>
<dbReference type="Gene3D" id="3.90.550.10">
    <property type="entry name" value="Spore Coat Polysaccharide Biosynthesis Protein SpsA, Chain A"/>
    <property type="match status" value="1"/>
</dbReference>
<organism evidence="7 8">
    <name type="scientific">Pelomonas baiyunensis</name>
    <dbReference type="NCBI Taxonomy" id="3299026"/>
    <lineage>
        <taxon>Bacteria</taxon>
        <taxon>Pseudomonadati</taxon>
        <taxon>Pseudomonadota</taxon>
        <taxon>Betaproteobacteria</taxon>
        <taxon>Burkholderiales</taxon>
        <taxon>Sphaerotilaceae</taxon>
        <taxon>Roseateles</taxon>
    </lineage>
</organism>
<evidence type="ECO:0000259" key="6">
    <source>
        <dbReference type="Pfam" id="PF00535"/>
    </source>
</evidence>
<keyword evidence="2" id="KW-1003">Cell membrane</keyword>
<keyword evidence="4 7" id="KW-0808">Transferase</keyword>
<evidence type="ECO:0000256" key="2">
    <source>
        <dbReference type="ARBA" id="ARBA00022475"/>
    </source>
</evidence>
<evidence type="ECO:0000256" key="4">
    <source>
        <dbReference type="ARBA" id="ARBA00022679"/>
    </source>
</evidence>
<evidence type="ECO:0000256" key="1">
    <source>
        <dbReference type="ARBA" id="ARBA00004236"/>
    </source>
</evidence>
<protein>
    <submittedName>
        <fullName evidence="7">Glycosyltransferase family 2 protein</fullName>
        <ecNumber evidence="7">2.4.-.-</ecNumber>
    </submittedName>
</protein>
<dbReference type="InterPro" id="IPR029044">
    <property type="entry name" value="Nucleotide-diphossugar_trans"/>
</dbReference>
<dbReference type="PANTHER" id="PTHR43646:SF2">
    <property type="entry name" value="GLYCOSYLTRANSFERASE 2-LIKE DOMAIN-CONTAINING PROTEIN"/>
    <property type="match status" value="1"/>
</dbReference>
<dbReference type="PANTHER" id="PTHR43646">
    <property type="entry name" value="GLYCOSYLTRANSFERASE"/>
    <property type="match status" value="1"/>
</dbReference>
<proteinExistence type="predicted"/>
<dbReference type="GO" id="GO:0016757">
    <property type="term" value="F:glycosyltransferase activity"/>
    <property type="evidence" value="ECO:0007669"/>
    <property type="project" value="UniProtKB-KW"/>
</dbReference>
<evidence type="ECO:0000313" key="8">
    <source>
        <dbReference type="Proteomes" id="UP001606303"/>
    </source>
</evidence>
<evidence type="ECO:0000256" key="5">
    <source>
        <dbReference type="ARBA" id="ARBA00023136"/>
    </source>
</evidence>
<accession>A0ABW7GWT6</accession>
<dbReference type="EC" id="2.4.-.-" evidence="7"/>
<reference evidence="7 8" key="1">
    <citation type="submission" date="2024-08" db="EMBL/GenBank/DDBJ databases">
        <authorList>
            <person name="Lu H."/>
        </authorList>
    </citation>
    <scope>NUCLEOTIDE SEQUENCE [LARGE SCALE GENOMIC DNA]</scope>
    <source>
        <strain evidence="7 8">BYS87W</strain>
    </source>
</reference>
<dbReference type="InterPro" id="IPR001173">
    <property type="entry name" value="Glyco_trans_2-like"/>
</dbReference>
<dbReference type="EMBL" id="JBIGIB010000002">
    <property type="protein sequence ID" value="MFG6466428.1"/>
    <property type="molecule type" value="Genomic_DNA"/>
</dbReference>
<keyword evidence="5" id="KW-0472">Membrane</keyword>
<feature type="domain" description="Glycosyltransferase 2-like" evidence="6">
    <location>
        <begin position="7"/>
        <end position="124"/>
    </location>
</feature>